<dbReference type="Proteomes" id="UP000315167">
    <property type="component" value="Unassembled WGS sequence"/>
</dbReference>
<evidence type="ECO:0000256" key="1">
    <source>
        <dbReference type="SAM" id="Phobius"/>
    </source>
</evidence>
<dbReference type="AlphaFoldDB" id="A0A562L2Y7"/>
<comment type="caution">
    <text evidence="2">The sequence shown here is derived from an EMBL/GenBank/DDBJ whole genome shotgun (WGS) entry which is preliminary data.</text>
</comment>
<organism evidence="2 3">
    <name type="scientific">Luteimonas cucumeris</name>
    <dbReference type="NCBI Taxonomy" id="985012"/>
    <lineage>
        <taxon>Bacteria</taxon>
        <taxon>Pseudomonadati</taxon>
        <taxon>Pseudomonadota</taxon>
        <taxon>Gammaproteobacteria</taxon>
        <taxon>Lysobacterales</taxon>
        <taxon>Lysobacteraceae</taxon>
        <taxon>Luteimonas</taxon>
    </lineage>
</organism>
<feature type="transmembrane region" description="Helical" evidence="1">
    <location>
        <begin position="68"/>
        <end position="93"/>
    </location>
</feature>
<name>A0A562L2Y7_9GAMM</name>
<protein>
    <submittedName>
        <fullName evidence="2">Uncharacterized protein</fullName>
    </submittedName>
</protein>
<keyword evidence="1" id="KW-0812">Transmembrane</keyword>
<keyword evidence="3" id="KW-1185">Reference proteome</keyword>
<reference evidence="2 3" key="1">
    <citation type="journal article" date="2015" name="Stand. Genomic Sci.">
        <title>Genomic Encyclopedia of Bacterial and Archaeal Type Strains, Phase III: the genomes of soil and plant-associated and newly described type strains.</title>
        <authorList>
            <person name="Whitman W.B."/>
            <person name="Woyke T."/>
            <person name="Klenk H.P."/>
            <person name="Zhou Y."/>
            <person name="Lilburn T.G."/>
            <person name="Beck B.J."/>
            <person name="De Vos P."/>
            <person name="Vandamme P."/>
            <person name="Eisen J.A."/>
            <person name="Garrity G."/>
            <person name="Hugenholtz P."/>
            <person name="Kyrpides N.C."/>
        </authorList>
    </citation>
    <scope>NUCLEOTIDE SEQUENCE [LARGE SCALE GENOMIC DNA]</scope>
    <source>
        <strain evidence="2 3">CGMCC 1.10821</strain>
    </source>
</reference>
<sequence>MTDEGLSFAELEKRIRAMPDGPAAILDMPRWLIPFTVAGVIGVIAGLLPSLLIEFLEPQMWMVYVSKAGLWIAVLGFAPEFFRGIAVVALGFLRWKSDQVKQLDHDLVQFRGLIRWLVEFPRDLLEEHQRFARNVQNRLTSKLGLLAGSIDKLGAIPILLVLAIQLKTYFDPGAVPYWQILVALFLAITYLIAWVGAHMRLRVQLYEVLLSEALAKKGG</sequence>
<proteinExistence type="predicted"/>
<accession>A0A562L2Y7</accession>
<dbReference type="OrthoDB" id="5985545at2"/>
<evidence type="ECO:0000313" key="3">
    <source>
        <dbReference type="Proteomes" id="UP000315167"/>
    </source>
</evidence>
<feature type="transmembrane region" description="Helical" evidence="1">
    <location>
        <begin position="31"/>
        <end position="56"/>
    </location>
</feature>
<feature type="transmembrane region" description="Helical" evidence="1">
    <location>
        <begin position="176"/>
        <end position="197"/>
    </location>
</feature>
<keyword evidence="1" id="KW-0472">Membrane</keyword>
<dbReference type="EMBL" id="VLKN01000005">
    <property type="protein sequence ID" value="TWI01834.1"/>
    <property type="molecule type" value="Genomic_DNA"/>
</dbReference>
<evidence type="ECO:0000313" key="2">
    <source>
        <dbReference type="EMBL" id="TWI01834.1"/>
    </source>
</evidence>
<feature type="transmembrane region" description="Helical" evidence="1">
    <location>
        <begin position="143"/>
        <end position="164"/>
    </location>
</feature>
<keyword evidence="1" id="KW-1133">Transmembrane helix</keyword>
<gene>
    <name evidence="2" type="ORF">IP90_02394</name>
</gene>